<gene>
    <name evidence="7" type="ORF">FGL98_21405</name>
</gene>
<dbReference type="PANTHER" id="PTHR38480:SF1">
    <property type="entry name" value="SLR0254 PROTEIN"/>
    <property type="match status" value="1"/>
</dbReference>
<dbReference type="EMBL" id="VCQV01000042">
    <property type="protein sequence ID" value="TWP33446.1"/>
    <property type="molecule type" value="Genomic_DNA"/>
</dbReference>
<evidence type="ECO:0000313" key="8">
    <source>
        <dbReference type="Proteomes" id="UP000320244"/>
    </source>
</evidence>
<evidence type="ECO:0000256" key="1">
    <source>
        <dbReference type="ARBA" id="ARBA00004141"/>
    </source>
</evidence>
<feature type="transmembrane region" description="Helical" evidence="5">
    <location>
        <begin position="68"/>
        <end position="87"/>
    </location>
</feature>
<dbReference type="OrthoDB" id="9787732at2"/>
<dbReference type="AlphaFoldDB" id="A0A563DTF2"/>
<comment type="subcellular location">
    <subcellularLocation>
        <location evidence="1">Membrane</location>
        <topology evidence="1">Multi-pass membrane protein</topology>
    </subcellularLocation>
</comment>
<keyword evidence="2 5" id="KW-0812">Transmembrane</keyword>
<reference evidence="7 8" key="2">
    <citation type="submission" date="2019-08" db="EMBL/GenBank/DDBJ databases">
        <title>Jejuicoccus antrihumi gen. nov., sp. nov., a new member of the family Dermacoccaceae isolated from a cave.</title>
        <authorList>
            <person name="Schumann P."/>
            <person name="Kim I.S."/>
        </authorList>
    </citation>
    <scope>NUCLEOTIDE SEQUENCE [LARGE SCALE GENOMIC DNA]</scope>
    <source>
        <strain evidence="7 8">C5-26</strain>
    </source>
</reference>
<keyword evidence="8" id="KW-1185">Reference proteome</keyword>
<name>A0A563DTF2_9MICO</name>
<organism evidence="7 8">
    <name type="scientific">Leekyejoonella antrihumi</name>
    <dbReference type="NCBI Taxonomy" id="1660198"/>
    <lineage>
        <taxon>Bacteria</taxon>
        <taxon>Bacillati</taxon>
        <taxon>Actinomycetota</taxon>
        <taxon>Actinomycetes</taxon>
        <taxon>Micrococcales</taxon>
        <taxon>Dermacoccaceae</taxon>
        <taxon>Leekyejoonella</taxon>
    </lineage>
</organism>
<evidence type="ECO:0000256" key="5">
    <source>
        <dbReference type="SAM" id="Phobius"/>
    </source>
</evidence>
<reference evidence="7 8" key="1">
    <citation type="submission" date="2019-05" db="EMBL/GenBank/DDBJ databases">
        <authorList>
            <person name="Lee S.D."/>
        </authorList>
    </citation>
    <scope>NUCLEOTIDE SEQUENCE [LARGE SCALE GENOMIC DNA]</scope>
    <source>
        <strain evidence="7 8">C5-26</strain>
    </source>
</reference>
<feature type="transmembrane region" description="Helical" evidence="5">
    <location>
        <begin position="35"/>
        <end position="56"/>
    </location>
</feature>
<dbReference type="Proteomes" id="UP000320244">
    <property type="component" value="Unassembled WGS sequence"/>
</dbReference>
<protein>
    <submittedName>
        <fullName evidence="7">RDD family protein</fullName>
    </submittedName>
</protein>
<dbReference type="GO" id="GO:0016020">
    <property type="term" value="C:membrane"/>
    <property type="evidence" value="ECO:0007669"/>
    <property type="project" value="UniProtKB-SubCell"/>
</dbReference>
<keyword evidence="3 5" id="KW-1133">Transmembrane helix</keyword>
<feature type="transmembrane region" description="Helical" evidence="5">
    <location>
        <begin position="118"/>
        <end position="143"/>
    </location>
</feature>
<feature type="domain" description="RDD" evidence="6">
    <location>
        <begin position="34"/>
        <end position="155"/>
    </location>
</feature>
<evidence type="ECO:0000259" key="6">
    <source>
        <dbReference type="Pfam" id="PF06271"/>
    </source>
</evidence>
<evidence type="ECO:0000256" key="3">
    <source>
        <dbReference type="ARBA" id="ARBA00022989"/>
    </source>
</evidence>
<dbReference type="PANTHER" id="PTHR38480">
    <property type="entry name" value="SLR0254 PROTEIN"/>
    <property type="match status" value="1"/>
</dbReference>
<evidence type="ECO:0000313" key="7">
    <source>
        <dbReference type="EMBL" id="TWP33446.1"/>
    </source>
</evidence>
<evidence type="ECO:0000256" key="2">
    <source>
        <dbReference type="ARBA" id="ARBA00022692"/>
    </source>
</evidence>
<dbReference type="InterPro" id="IPR010432">
    <property type="entry name" value="RDD"/>
</dbReference>
<comment type="caution">
    <text evidence="7">The sequence shown here is derived from an EMBL/GenBank/DDBJ whole genome shotgun (WGS) entry which is preliminary data.</text>
</comment>
<sequence length="282" mass="30094">MPAQPRPLRGSQDVQLITGEAVLIDIPPAALPIRAVSGAIDLLVYSALLLGCLWFLATQLDSLNAASASALSLAATVLCIVVAPMTIETVTRGRTPGKLIMSLRTVRDDGGPIVFRHAFVRALVGVVEIFSFVGVPALIAALCTVRVKRLGDLAAGTYVVRIQRLGPLPPPPPMPTELIGWAQQCDIAPLPDGLALAIRQFLSRTGKLSLQGRASVSQSLLAQVAPLVSPGPPAGMHPEVILAAVLGERRRRDQLRLMRDDRLRARLLPPDRLTTPPATLRQ</sequence>
<evidence type="ECO:0000256" key="4">
    <source>
        <dbReference type="ARBA" id="ARBA00023136"/>
    </source>
</evidence>
<accession>A0A563DTF2</accession>
<proteinExistence type="predicted"/>
<dbReference type="Pfam" id="PF06271">
    <property type="entry name" value="RDD"/>
    <property type="match status" value="1"/>
</dbReference>
<keyword evidence="4 5" id="KW-0472">Membrane</keyword>